<accession>A0A517VMP2</accession>
<keyword evidence="3" id="KW-0808">Transferase</keyword>
<dbReference type="InterPro" id="IPR013610">
    <property type="entry name" value="ArdC_N"/>
</dbReference>
<reference evidence="3 4" key="1">
    <citation type="submission" date="2019-02" db="EMBL/GenBank/DDBJ databases">
        <title>Deep-cultivation of Planctomycetes and their phenomic and genomic characterization uncovers novel biology.</title>
        <authorList>
            <person name="Wiegand S."/>
            <person name="Jogler M."/>
            <person name="Boedeker C."/>
            <person name="Pinto D."/>
            <person name="Vollmers J."/>
            <person name="Rivas-Marin E."/>
            <person name="Kohn T."/>
            <person name="Peeters S.H."/>
            <person name="Heuer A."/>
            <person name="Rast P."/>
            <person name="Oberbeckmann S."/>
            <person name="Bunk B."/>
            <person name="Jeske O."/>
            <person name="Meyerdierks A."/>
            <person name="Storesund J.E."/>
            <person name="Kallscheuer N."/>
            <person name="Luecker S."/>
            <person name="Lage O.M."/>
            <person name="Pohl T."/>
            <person name="Merkel B.J."/>
            <person name="Hornburger P."/>
            <person name="Mueller R.-W."/>
            <person name="Bruemmer F."/>
            <person name="Labrenz M."/>
            <person name="Spormann A.M."/>
            <person name="Op den Camp H."/>
            <person name="Overmann J."/>
            <person name="Amann R."/>
            <person name="Jetten M.S.M."/>
            <person name="Mascher T."/>
            <person name="Medema M.H."/>
            <person name="Devos D.P."/>
            <person name="Kaster A.-K."/>
            <person name="Ovreas L."/>
            <person name="Rohde M."/>
            <person name="Galperin M.Y."/>
            <person name="Jogler C."/>
        </authorList>
    </citation>
    <scope>NUCLEOTIDE SEQUENCE [LARGE SCALE GENOMIC DNA]</scope>
    <source>
        <strain evidence="3 4">Pan161</strain>
    </source>
</reference>
<dbReference type="InterPro" id="IPR017113">
    <property type="entry name" value="Antirestriction_ArdC"/>
</dbReference>
<evidence type="ECO:0000259" key="1">
    <source>
        <dbReference type="Pfam" id="PF08401"/>
    </source>
</evidence>
<dbReference type="EMBL" id="CP036343">
    <property type="protein sequence ID" value="QDT94282.1"/>
    <property type="molecule type" value="Genomic_DNA"/>
</dbReference>
<gene>
    <name evidence="3" type="primary">traC_2</name>
    <name evidence="3" type="ORF">Pan161_59770</name>
</gene>
<feature type="domain" description="Polyvalent protein metallopeptidase" evidence="2">
    <location>
        <begin position="155"/>
        <end position="274"/>
    </location>
</feature>
<dbReference type="EC" id="2.7.7.-" evidence="3"/>
<dbReference type="Proteomes" id="UP000316855">
    <property type="component" value="Chromosome"/>
</dbReference>
<dbReference type="Pfam" id="PF18818">
    <property type="entry name" value="MPTase-PolyVal"/>
    <property type="match status" value="1"/>
</dbReference>
<dbReference type="KEGG" id="gax:Pan161_59770"/>
<dbReference type="InterPro" id="IPR041459">
    <property type="entry name" value="MPTase-PolyVal"/>
</dbReference>
<dbReference type="GO" id="GO:0016779">
    <property type="term" value="F:nucleotidyltransferase activity"/>
    <property type="evidence" value="ECO:0007669"/>
    <property type="project" value="UniProtKB-KW"/>
</dbReference>
<dbReference type="PIRSF" id="PIRSF037112">
    <property type="entry name" value="Antirestriction_ArdC"/>
    <property type="match status" value="1"/>
</dbReference>
<dbReference type="Pfam" id="PF08401">
    <property type="entry name" value="ArdcN"/>
    <property type="match status" value="1"/>
</dbReference>
<dbReference type="OrthoDB" id="9792687at2"/>
<dbReference type="GO" id="GO:0003697">
    <property type="term" value="F:single-stranded DNA binding"/>
    <property type="evidence" value="ECO:0007669"/>
    <property type="project" value="InterPro"/>
</dbReference>
<proteinExistence type="predicted"/>
<keyword evidence="3" id="KW-0548">Nucleotidyltransferase</keyword>
<keyword evidence="4" id="KW-1185">Reference proteome</keyword>
<evidence type="ECO:0000313" key="4">
    <source>
        <dbReference type="Proteomes" id="UP000316855"/>
    </source>
</evidence>
<dbReference type="RefSeq" id="WP_145232197.1">
    <property type="nucleotide sequence ID" value="NZ_CP036343.1"/>
</dbReference>
<name>A0A517VMP2_9PLAN</name>
<evidence type="ECO:0000259" key="2">
    <source>
        <dbReference type="Pfam" id="PF18818"/>
    </source>
</evidence>
<protein>
    <submittedName>
        <fullName evidence="3">DNA primase TraC</fullName>
        <ecNumber evidence="3">2.7.7.-</ecNumber>
    </submittedName>
</protein>
<feature type="domain" description="N-terminal" evidence="1">
    <location>
        <begin position="4"/>
        <end position="123"/>
    </location>
</feature>
<evidence type="ECO:0000313" key="3">
    <source>
        <dbReference type="EMBL" id="QDT94282.1"/>
    </source>
</evidence>
<dbReference type="AlphaFoldDB" id="A0A517VMP2"/>
<organism evidence="3 4">
    <name type="scientific">Gimesia algae</name>
    <dbReference type="NCBI Taxonomy" id="2527971"/>
    <lineage>
        <taxon>Bacteria</taxon>
        <taxon>Pseudomonadati</taxon>
        <taxon>Planctomycetota</taxon>
        <taxon>Planctomycetia</taxon>
        <taxon>Planctomycetales</taxon>
        <taxon>Planctomycetaceae</taxon>
        <taxon>Gimesia</taxon>
    </lineage>
</organism>
<sequence length="304" mass="34775">MKTDLREEINNRLIKAIESGTLPWRKPWICDPNAGTPVNVDSKKRYRGVNTWLVDLTAIEQGFQSRWWGTYKQWQERGCQVRKGEKGTRIVFYSFVSQESEETDDTEEGEAGGYCFLKRYTVFNAEQVDGDKVDRWRVSAEPGDYVQEWDDEPLAEAVAVATGAEINVGGESAYYDFKADAVTIPEKARFDAAADYYSVLFHELSHWTERRVGFTSEDLKKRVYAVGELFAEIAGCYVCNELRIPNRIDETASYLESWLERLKADKQLIFTVAKWSNKAADFILGGELAETVETCDQQKFLQNA</sequence>